<comment type="subunit">
    <text evidence="8">Heterotrimer of A, B and C subunits.</text>
</comment>
<name>A0A9P2G922_CLOBO</name>
<evidence type="ECO:0000256" key="6">
    <source>
        <dbReference type="ARBA" id="ARBA00025295"/>
    </source>
</evidence>
<accession>A0A9P2G922</accession>
<proteinExistence type="inferred from homology"/>
<dbReference type="RefSeq" id="WP_004443828.1">
    <property type="nucleotide sequence ID" value="NZ_ACSJ01000001.1"/>
</dbReference>
<dbReference type="AlphaFoldDB" id="A0A9P2G922"/>
<feature type="active site" description="Charge relay system" evidence="8">
    <location>
        <position position="79"/>
    </location>
</feature>
<dbReference type="Gene3D" id="3.90.1300.10">
    <property type="entry name" value="Amidase signature (AS) domain"/>
    <property type="match status" value="1"/>
</dbReference>
<evidence type="ECO:0000256" key="7">
    <source>
        <dbReference type="ARBA" id="ARBA00047407"/>
    </source>
</evidence>
<dbReference type="InterPro" id="IPR023631">
    <property type="entry name" value="Amidase_dom"/>
</dbReference>
<protein>
    <recommendedName>
        <fullName evidence="8">Glutamyl-tRNA(Gln) amidotransferase subunit A</fullName>
        <shortName evidence="8">Glu-ADT subunit A</shortName>
        <ecNumber evidence="8">6.3.5.7</ecNumber>
    </recommendedName>
</protein>
<comment type="similarity">
    <text evidence="1 8">Belongs to the amidase family. GatA subfamily.</text>
</comment>
<evidence type="ECO:0000256" key="2">
    <source>
        <dbReference type="ARBA" id="ARBA00022598"/>
    </source>
</evidence>
<evidence type="ECO:0000256" key="8">
    <source>
        <dbReference type="HAMAP-Rule" id="MF_00120"/>
    </source>
</evidence>
<dbReference type="HAMAP" id="MF_00120">
    <property type="entry name" value="GatA"/>
    <property type="match status" value="1"/>
</dbReference>
<dbReference type="GO" id="GO:0006412">
    <property type="term" value="P:translation"/>
    <property type="evidence" value="ECO:0007669"/>
    <property type="project" value="UniProtKB-UniRule"/>
</dbReference>
<dbReference type="GO" id="GO:0030956">
    <property type="term" value="C:glutamyl-tRNA(Gln) amidotransferase complex"/>
    <property type="evidence" value="ECO:0007669"/>
    <property type="project" value="InterPro"/>
</dbReference>
<evidence type="ECO:0000256" key="4">
    <source>
        <dbReference type="ARBA" id="ARBA00022840"/>
    </source>
</evidence>
<dbReference type="PROSITE" id="PS00571">
    <property type="entry name" value="AMIDASES"/>
    <property type="match status" value="1"/>
</dbReference>
<dbReference type="Pfam" id="PF01425">
    <property type="entry name" value="Amidase"/>
    <property type="match status" value="1"/>
</dbReference>
<feature type="active site" description="Acyl-ester intermediate" evidence="8">
    <location>
        <position position="178"/>
    </location>
</feature>
<dbReference type="NCBIfam" id="TIGR00132">
    <property type="entry name" value="gatA"/>
    <property type="match status" value="1"/>
</dbReference>
<sequence>MEIYKKTAHELIDMIRNKEIRAEEVMKSYLDRIDTIDKKIGAYLYISKEESLKQAKKLDDKIKRGQDIKGLCGIPIGVKDNISVKNMQNTCASKILENYISPYDATVISKLKKNQAIIIGKLNMDEFAMGSSNENSAFKVVKNPWDLKRIPGGSSGGSAAAVASCEVPLALGTETGGSVRQPAALCGVVGLKPTYGRVSRYGVTSFASTLDQVGTIGRDVRDCAILTEVISGFDERDSTSLNKNVPNFNESLNKDIRGKKLAIPKEFFQENLEYGVRKSIEEAIKVLKENGAEIIECSLPLIDYSLSAYYIISSAEASSNLARIDGIRYGKRIEKLKNDIDIYIQSRSKGFGKEVKRRIMLGTYVLSKGYYEDYYEKALKVRSLIKDDFKNILKTCDAIITPTSPTTAFEIGEKTNNILSMYSSDIYTVPVNIAGLPAISVPCGFSNNLPVGLQIIGDYFREDMLFNISYSYEQSTNWHKRMPGL</sequence>
<dbReference type="Proteomes" id="UP000006160">
    <property type="component" value="Unassembled WGS sequence"/>
</dbReference>
<dbReference type="PANTHER" id="PTHR11895">
    <property type="entry name" value="TRANSAMIDASE"/>
    <property type="match status" value="1"/>
</dbReference>
<dbReference type="InterPro" id="IPR020556">
    <property type="entry name" value="Amidase_CS"/>
</dbReference>
<feature type="domain" description="Amidase" evidence="9">
    <location>
        <begin position="24"/>
        <end position="465"/>
    </location>
</feature>
<feature type="active site" description="Charge relay system" evidence="8">
    <location>
        <position position="154"/>
    </location>
</feature>
<dbReference type="EMBL" id="ACSJ01000001">
    <property type="protein sequence ID" value="EES92205.1"/>
    <property type="molecule type" value="Genomic_DNA"/>
</dbReference>
<evidence type="ECO:0000313" key="11">
    <source>
        <dbReference type="Proteomes" id="UP000006160"/>
    </source>
</evidence>
<dbReference type="GO" id="GO:0050567">
    <property type="term" value="F:glutaminyl-tRNA synthase (glutamine-hydrolyzing) activity"/>
    <property type="evidence" value="ECO:0007669"/>
    <property type="project" value="UniProtKB-UniRule"/>
</dbReference>
<dbReference type="InterPro" id="IPR000120">
    <property type="entry name" value="Amidase"/>
</dbReference>
<dbReference type="EC" id="6.3.5.7" evidence="8"/>
<dbReference type="InterPro" id="IPR036928">
    <property type="entry name" value="AS_sf"/>
</dbReference>
<keyword evidence="2 8" id="KW-0436">Ligase</keyword>
<evidence type="ECO:0000259" key="9">
    <source>
        <dbReference type="Pfam" id="PF01425"/>
    </source>
</evidence>
<evidence type="ECO:0000256" key="3">
    <source>
        <dbReference type="ARBA" id="ARBA00022741"/>
    </source>
</evidence>
<dbReference type="InterPro" id="IPR004412">
    <property type="entry name" value="GatA"/>
</dbReference>
<gene>
    <name evidence="8" type="primary">gatA</name>
    <name evidence="10" type="ORF">CLG_B0393</name>
</gene>
<keyword evidence="3 8" id="KW-0547">Nucleotide-binding</keyword>
<evidence type="ECO:0000256" key="1">
    <source>
        <dbReference type="ARBA" id="ARBA00008069"/>
    </source>
</evidence>
<keyword evidence="5 8" id="KW-0648">Protein biosynthesis</keyword>
<dbReference type="SUPFAM" id="SSF75304">
    <property type="entry name" value="Amidase signature (AS) enzymes"/>
    <property type="match status" value="1"/>
</dbReference>
<comment type="function">
    <text evidence="6 8">Allows the formation of correctly charged Gln-tRNA(Gln) through the transamidation of misacylated Glu-tRNA(Gln) in organisms which lack glutaminyl-tRNA synthetase. The reaction takes place in the presence of glutamine and ATP through an activated gamma-phospho-Glu-tRNA(Gln).</text>
</comment>
<comment type="caution">
    <text evidence="10">The sequence shown here is derived from an EMBL/GenBank/DDBJ whole genome shotgun (WGS) entry which is preliminary data.</text>
</comment>
<keyword evidence="4 8" id="KW-0067">ATP-binding</keyword>
<evidence type="ECO:0000256" key="5">
    <source>
        <dbReference type="ARBA" id="ARBA00022917"/>
    </source>
</evidence>
<reference evidence="10 11" key="1">
    <citation type="submission" date="2009-10" db="EMBL/GenBank/DDBJ databases">
        <authorList>
            <person name="Shrivastava S."/>
            <person name="Brinkac L.B."/>
            <person name="Brown J.L."/>
            <person name="Bruce D.B."/>
            <person name="Detter C."/>
            <person name="Green L.D."/>
            <person name="Munk C.A."/>
            <person name="Rogers Y.C."/>
            <person name="Tapia R."/>
            <person name="Saunders E.S."/>
            <person name="Sims D.R."/>
            <person name="Smith L.A."/>
            <person name="Smith T.J."/>
            <person name="Sutton G."/>
            <person name="Brettin T."/>
        </authorList>
    </citation>
    <scope>NUCLEOTIDE SEQUENCE [LARGE SCALE GENOMIC DNA]</scope>
    <source>
        <strain evidence="11">D str. 1873</strain>
    </source>
</reference>
<comment type="catalytic activity">
    <reaction evidence="7 8">
        <text>L-glutamyl-tRNA(Gln) + L-glutamine + ATP + H2O = L-glutaminyl-tRNA(Gln) + L-glutamate + ADP + phosphate + H(+)</text>
        <dbReference type="Rhea" id="RHEA:17521"/>
        <dbReference type="Rhea" id="RHEA-COMP:9681"/>
        <dbReference type="Rhea" id="RHEA-COMP:9684"/>
        <dbReference type="ChEBI" id="CHEBI:15377"/>
        <dbReference type="ChEBI" id="CHEBI:15378"/>
        <dbReference type="ChEBI" id="CHEBI:29985"/>
        <dbReference type="ChEBI" id="CHEBI:30616"/>
        <dbReference type="ChEBI" id="CHEBI:43474"/>
        <dbReference type="ChEBI" id="CHEBI:58359"/>
        <dbReference type="ChEBI" id="CHEBI:78520"/>
        <dbReference type="ChEBI" id="CHEBI:78521"/>
        <dbReference type="ChEBI" id="CHEBI:456216"/>
        <dbReference type="EC" id="6.3.5.7"/>
    </reaction>
</comment>
<dbReference type="PANTHER" id="PTHR11895:SF151">
    <property type="entry name" value="GLUTAMYL-TRNA(GLN) AMIDOTRANSFERASE SUBUNIT A"/>
    <property type="match status" value="1"/>
</dbReference>
<evidence type="ECO:0000313" key="10">
    <source>
        <dbReference type="EMBL" id="EES92205.1"/>
    </source>
</evidence>
<dbReference type="GO" id="GO:0005524">
    <property type="term" value="F:ATP binding"/>
    <property type="evidence" value="ECO:0007669"/>
    <property type="project" value="UniProtKB-KW"/>
</dbReference>
<organism evidence="10 11">
    <name type="scientific">Clostridium botulinum D str. 1873</name>
    <dbReference type="NCBI Taxonomy" id="592027"/>
    <lineage>
        <taxon>Bacteria</taxon>
        <taxon>Bacillati</taxon>
        <taxon>Bacillota</taxon>
        <taxon>Clostridia</taxon>
        <taxon>Eubacteriales</taxon>
        <taxon>Clostridiaceae</taxon>
        <taxon>Clostridium</taxon>
    </lineage>
</organism>